<dbReference type="AlphaFoldDB" id="A0A420YFV5"/>
<feature type="transmembrane region" description="Helical" evidence="2">
    <location>
        <begin position="88"/>
        <end position="107"/>
    </location>
</feature>
<dbReference type="OrthoDB" id="5423884at2759"/>
<feature type="region of interest" description="Disordered" evidence="1">
    <location>
        <begin position="133"/>
        <end position="169"/>
    </location>
</feature>
<reference evidence="3 4" key="1">
    <citation type="submission" date="2018-08" db="EMBL/GenBank/DDBJ databases">
        <title>Draft genome of the lignicolous fungus Coniochaeta pulveracea.</title>
        <authorList>
            <person name="Borstlap C.J."/>
            <person name="De Witt R.N."/>
            <person name="Botha A."/>
            <person name="Volschenk H."/>
        </authorList>
    </citation>
    <scope>NUCLEOTIDE SEQUENCE [LARGE SCALE GENOMIC DNA]</scope>
    <source>
        <strain evidence="3 4">CAB683</strain>
    </source>
</reference>
<evidence type="ECO:0000313" key="3">
    <source>
        <dbReference type="EMBL" id="RKU46812.1"/>
    </source>
</evidence>
<protein>
    <submittedName>
        <fullName evidence="3">Uncharacterized protein</fullName>
    </submittedName>
</protein>
<feature type="region of interest" description="Disordered" evidence="1">
    <location>
        <begin position="198"/>
        <end position="269"/>
    </location>
</feature>
<name>A0A420YFV5_9PEZI</name>
<keyword evidence="2" id="KW-0812">Transmembrane</keyword>
<accession>A0A420YFV5</accession>
<comment type="caution">
    <text evidence="3">The sequence shown here is derived from an EMBL/GenBank/DDBJ whole genome shotgun (WGS) entry which is preliminary data.</text>
</comment>
<dbReference type="EMBL" id="QVQW01000012">
    <property type="protein sequence ID" value="RKU46812.1"/>
    <property type="molecule type" value="Genomic_DNA"/>
</dbReference>
<evidence type="ECO:0000313" key="4">
    <source>
        <dbReference type="Proteomes" id="UP000275385"/>
    </source>
</evidence>
<evidence type="ECO:0000256" key="2">
    <source>
        <dbReference type="SAM" id="Phobius"/>
    </source>
</evidence>
<sequence length="269" mass="29971">MAPISGERMSTQITNPILSALAELHHAIHPQPQAQPQAHPQPQPQPLLRFSPTSPDLPTRVLARQAAHTTSTIPGIYGNPSTTDTGEVVGITLGSVLGFLLLLYLVYSCLNTNNPNGDTLAESEVISVGTASVVRDRSRSRHHKHRRHSPRRETVEIRTSGVGGPVILEDRRGGSRVREVRVEETARYGGVPVVGRSASVARSVSRGPPPPRVVRSDDEDDEIVVMEERTPPRRHRSSRRRSEERGGRYREVETDDVHMREMRRDSRRR</sequence>
<organism evidence="3 4">
    <name type="scientific">Coniochaeta pulveracea</name>
    <dbReference type="NCBI Taxonomy" id="177199"/>
    <lineage>
        <taxon>Eukaryota</taxon>
        <taxon>Fungi</taxon>
        <taxon>Dikarya</taxon>
        <taxon>Ascomycota</taxon>
        <taxon>Pezizomycotina</taxon>
        <taxon>Sordariomycetes</taxon>
        <taxon>Sordariomycetidae</taxon>
        <taxon>Coniochaetales</taxon>
        <taxon>Coniochaetaceae</taxon>
        <taxon>Coniochaeta</taxon>
    </lineage>
</organism>
<feature type="compositionally biased region" description="Basic and acidic residues" evidence="1">
    <location>
        <begin position="240"/>
        <end position="269"/>
    </location>
</feature>
<keyword evidence="2" id="KW-1133">Transmembrane helix</keyword>
<proteinExistence type="predicted"/>
<evidence type="ECO:0000256" key="1">
    <source>
        <dbReference type="SAM" id="MobiDB-lite"/>
    </source>
</evidence>
<gene>
    <name evidence="3" type="ORF">DL546_007572</name>
</gene>
<keyword evidence="2" id="KW-0472">Membrane</keyword>
<dbReference type="Proteomes" id="UP000275385">
    <property type="component" value="Unassembled WGS sequence"/>
</dbReference>
<feature type="compositionally biased region" description="Basic residues" evidence="1">
    <location>
        <begin position="138"/>
        <end position="150"/>
    </location>
</feature>
<keyword evidence="4" id="KW-1185">Reference proteome</keyword>
<feature type="region of interest" description="Disordered" evidence="1">
    <location>
        <begin position="31"/>
        <end position="57"/>
    </location>
</feature>